<dbReference type="SUPFAM" id="SSF82771">
    <property type="entry name" value="GIY-YIG endonuclease"/>
    <property type="match status" value="1"/>
</dbReference>
<evidence type="ECO:0000313" key="2">
    <source>
        <dbReference type="EMBL" id="AGS44338.1"/>
    </source>
</evidence>
<dbReference type="VEuPathDB" id="FungiDB:CM_00340W"/>
<dbReference type="Gene3D" id="3.40.1440.10">
    <property type="entry name" value="GIY-YIG endonuclease"/>
    <property type="match status" value="1"/>
</dbReference>
<dbReference type="InterPro" id="IPR035901">
    <property type="entry name" value="GIY-YIG_endonuc_sf"/>
</dbReference>
<dbReference type="NCBIfam" id="TIGR01453">
    <property type="entry name" value="grpIintron_endo"/>
    <property type="match status" value="1"/>
</dbReference>
<reference evidence="2" key="1">
    <citation type="submission" date="2013-04" db="EMBL/GenBank/DDBJ databases">
        <authorList>
            <person name="Fricova D."/>
            <person name="Brejova B."/>
            <person name="Nosek J."/>
        </authorList>
    </citation>
    <scope>NUCLEOTIDE SEQUENCE</scope>
    <source>
        <strain evidence="2">CBS 562</strain>
    </source>
</reference>
<protein>
    <recommendedName>
        <fullName evidence="1">GIY-YIG domain-containing protein</fullName>
    </recommendedName>
</protein>
<gene>
    <name evidence="2" type="primary">cob-I1</name>
</gene>
<accession>S5U4Q0</accession>
<organism evidence="2">
    <name type="scientific">Candida albicans</name>
    <name type="common">Yeast</name>
    <dbReference type="NCBI Taxonomy" id="5476"/>
    <lineage>
        <taxon>Eukaryota</taxon>
        <taxon>Fungi</taxon>
        <taxon>Dikarya</taxon>
        <taxon>Ascomycota</taxon>
        <taxon>Saccharomycotina</taxon>
        <taxon>Pichiomycetes</taxon>
        <taxon>Debaryomycetaceae</taxon>
        <taxon>Candida/Lodderomyces clade</taxon>
        <taxon>Candida</taxon>
    </lineage>
</organism>
<dbReference type="SMART" id="SM00465">
    <property type="entry name" value="GIYc"/>
    <property type="match status" value="1"/>
</dbReference>
<geneLocation type="mitochondrion" evidence="2"/>
<dbReference type="InterPro" id="IPR006350">
    <property type="entry name" value="Intron_endoG1"/>
</dbReference>
<evidence type="ECO:0000259" key="1">
    <source>
        <dbReference type="PROSITE" id="PS50164"/>
    </source>
</evidence>
<dbReference type="GO" id="GO:0004519">
    <property type="term" value="F:endonuclease activity"/>
    <property type="evidence" value="ECO:0007669"/>
    <property type="project" value="InterPro"/>
</dbReference>
<dbReference type="AlphaFoldDB" id="S5U4Q0"/>
<dbReference type="InterPro" id="IPR000305">
    <property type="entry name" value="GIY-YIG_endonuc"/>
</dbReference>
<dbReference type="PROSITE" id="PS50164">
    <property type="entry name" value="GIY_YIG"/>
    <property type="match status" value="1"/>
</dbReference>
<feature type="non-terminal residue" evidence="2">
    <location>
        <position position="1"/>
    </location>
</feature>
<proteinExistence type="predicted"/>
<feature type="domain" description="GIY-YIG" evidence="1">
    <location>
        <begin position="85"/>
        <end position="176"/>
    </location>
</feature>
<dbReference type="EMBL" id="KC993188">
    <property type="protein sequence ID" value="AGS44338.1"/>
    <property type="molecule type" value="Genomic_DNA"/>
</dbReference>
<name>S5U4Q0_CANAX</name>
<sequence length="347" mass="40880">NTSYNSPKSFNYINLNKSNLNYINLSPFNKSVNYIHKRYLSTKPKYNDISEPSDIFKEIGIEPVVWWDDLHIYENQMSMHKELKKKAGIYIIINKITRDYYIGSAMTNKLYVRYSHHLLYTIGNKLIKESVQEYGLKNFIFGILEYNNIIITKTNREVLWEMENKYLLTYKPKYNKYPHAGSPKGFKHSEESIAKMKLNFTSERRDKLSEMLKARNIIWTSEDRLKLRNLALSRPKDYISEEGKLRQSLSKQVDVNLYLDDTLLCTIKGINKAAHLLCCSYSTIHRSLEKGHIYIPDSFIRYLTNDYINNNNDIISKINQDNNVSKIKYKSGNKDWPDHTKVNIKLV</sequence>
<keyword evidence="2" id="KW-0496">Mitochondrion</keyword>